<reference evidence="1 2" key="1">
    <citation type="submission" date="2024-11" db="EMBL/GenBank/DDBJ databases">
        <title>Chromosome-level genome assembly of the freshwater bivalve Anodonta woodiana.</title>
        <authorList>
            <person name="Chen X."/>
        </authorList>
    </citation>
    <scope>NUCLEOTIDE SEQUENCE [LARGE SCALE GENOMIC DNA]</scope>
    <source>
        <strain evidence="1">MN2024</strain>
        <tissue evidence="1">Gills</tissue>
    </source>
</reference>
<evidence type="ECO:0000313" key="1">
    <source>
        <dbReference type="EMBL" id="KAL3869191.1"/>
    </source>
</evidence>
<evidence type="ECO:0000313" key="2">
    <source>
        <dbReference type="Proteomes" id="UP001634394"/>
    </source>
</evidence>
<comment type="caution">
    <text evidence="1">The sequence shown here is derived from an EMBL/GenBank/DDBJ whole genome shotgun (WGS) entry which is preliminary data.</text>
</comment>
<gene>
    <name evidence="1" type="ORF">ACJMK2_041902</name>
</gene>
<name>A0ABD3W6B8_SINWO</name>
<proteinExistence type="predicted"/>
<dbReference type="EMBL" id="JBJQND010000008">
    <property type="protein sequence ID" value="KAL3869191.1"/>
    <property type="molecule type" value="Genomic_DNA"/>
</dbReference>
<organism evidence="1 2">
    <name type="scientific">Sinanodonta woodiana</name>
    <name type="common">Chinese pond mussel</name>
    <name type="synonym">Anodonta woodiana</name>
    <dbReference type="NCBI Taxonomy" id="1069815"/>
    <lineage>
        <taxon>Eukaryota</taxon>
        <taxon>Metazoa</taxon>
        <taxon>Spiralia</taxon>
        <taxon>Lophotrochozoa</taxon>
        <taxon>Mollusca</taxon>
        <taxon>Bivalvia</taxon>
        <taxon>Autobranchia</taxon>
        <taxon>Heteroconchia</taxon>
        <taxon>Palaeoheterodonta</taxon>
        <taxon>Unionida</taxon>
        <taxon>Unionoidea</taxon>
        <taxon>Unionidae</taxon>
        <taxon>Unioninae</taxon>
        <taxon>Sinanodonta</taxon>
    </lineage>
</organism>
<dbReference type="AlphaFoldDB" id="A0ABD3W6B8"/>
<accession>A0ABD3W6B8</accession>
<keyword evidence="2" id="KW-1185">Reference proteome</keyword>
<protein>
    <submittedName>
        <fullName evidence="1">Uncharacterized protein</fullName>
    </submittedName>
</protein>
<dbReference type="Proteomes" id="UP001634394">
    <property type="component" value="Unassembled WGS sequence"/>
</dbReference>
<sequence>MAPSDHDSAMVKYVKATIDFLHMATALTPRLKCHLFLTNSNRFEVFNCWALAVSTFYGYNQPKKVKQTCQQNSAADVPLLPALPMLSAEDISITSSHQMKRSNMDEDASDSSTLAKFDSVYVLPTSADACITLRDACSSSPKISNACVASRFGDVYVVKVEKILRLFLKMQLKKLRATRINNLFLLPITQNNGGKIISVSFLCYPFMQEICSA</sequence>